<sequence>MIWVESQTIRGENHVAKWKQAGAPLNLFVIPYVEVGGQPHPADKIMTRVALVDE</sequence>
<gene>
    <name evidence="1" type="ORF">FRUB_01569</name>
</gene>
<reference evidence="2" key="1">
    <citation type="submission" date="2017-06" db="EMBL/GenBank/DDBJ databases">
        <title>Genome analysis of Fimbriiglobus ruber SP5, the first member of the order Planctomycetales with confirmed chitinolytic capability.</title>
        <authorList>
            <person name="Ravin N.V."/>
            <person name="Rakitin A.L."/>
            <person name="Ivanova A.A."/>
            <person name="Beletsky A.V."/>
            <person name="Kulichevskaya I.S."/>
            <person name="Mardanov A.V."/>
            <person name="Dedysh S.N."/>
        </authorList>
    </citation>
    <scope>NUCLEOTIDE SEQUENCE [LARGE SCALE GENOMIC DNA]</scope>
    <source>
        <strain evidence="2">SP5</strain>
    </source>
</reference>
<accession>A0A225E365</accession>
<keyword evidence="2" id="KW-1185">Reference proteome</keyword>
<proteinExistence type="predicted"/>
<dbReference type="Proteomes" id="UP000214646">
    <property type="component" value="Unassembled WGS sequence"/>
</dbReference>
<dbReference type="EMBL" id="NIDE01000002">
    <property type="protein sequence ID" value="OWK45238.1"/>
    <property type="molecule type" value="Genomic_DNA"/>
</dbReference>
<dbReference type="OrthoDB" id="9804872at2"/>
<evidence type="ECO:0000313" key="2">
    <source>
        <dbReference type="Proteomes" id="UP000214646"/>
    </source>
</evidence>
<dbReference type="AlphaFoldDB" id="A0A225E365"/>
<organism evidence="1 2">
    <name type="scientific">Fimbriiglobus ruber</name>
    <dbReference type="NCBI Taxonomy" id="1908690"/>
    <lineage>
        <taxon>Bacteria</taxon>
        <taxon>Pseudomonadati</taxon>
        <taxon>Planctomycetota</taxon>
        <taxon>Planctomycetia</taxon>
        <taxon>Gemmatales</taxon>
        <taxon>Gemmataceae</taxon>
        <taxon>Fimbriiglobus</taxon>
    </lineage>
</organism>
<protein>
    <submittedName>
        <fullName evidence="1">Uncharacterized protein</fullName>
    </submittedName>
</protein>
<comment type="caution">
    <text evidence="1">The sequence shown here is derived from an EMBL/GenBank/DDBJ whole genome shotgun (WGS) entry which is preliminary data.</text>
</comment>
<evidence type="ECO:0000313" key="1">
    <source>
        <dbReference type="EMBL" id="OWK45238.1"/>
    </source>
</evidence>
<dbReference type="RefSeq" id="WP_161967248.1">
    <property type="nucleotide sequence ID" value="NZ_NIDE01000002.1"/>
</dbReference>
<name>A0A225E365_9BACT</name>